<dbReference type="Gene3D" id="2.60.40.3170">
    <property type="match status" value="1"/>
</dbReference>
<dbReference type="GO" id="GO:0004177">
    <property type="term" value="F:aminopeptidase activity"/>
    <property type="evidence" value="ECO:0007669"/>
    <property type="project" value="UniProtKB-KW"/>
</dbReference>
<dbReference type="FunFam" id="3.40.50.200:FF:000003">
    <property type="entry name" value="Tripeptidyl peptidase 2"/>
    <property type="match status" value="1"/>
</dbReference>
<dbReference type="Gene3D" id="6.10.250.3080">
    <property type="match status" value="1"/>
</dbReference>
<feature type="domain" description="Tripeptidyl-peptidase II first Ig-like" evidence="15">
    <location>
        <begin position="537"/>
        <end position="655"/>
    </location>
</feature>
<dbReference type="InterPro" id="IPR023828">
    <property type="entry name" value="Peptidase_S8_Ser-AS"/>
</dbReference>
<evidence type="ECO:0000259" key="16">
    <source>
        <dbReference type="Pfam" id="PF21316"/>
    </source>
</evidence>
<dbReference type="InterPro" id="IPR046939">
    <property type="entry name" value="TPPII_C_sf"/>
</dbReference>
<feature type="domain" description="Tripeptidyl peptidase II C-terminal" evidence="14">
    <location>
        <begin position="1072"/>
        <end position="1135"/>
    </location>
</feature>
<dbReference type="Proteomes" id="UP000663842">
    <property type="component" value="Unassembled WGS sequence"/>
</dbReference>
<feature type="domain" description="Tripeptidyl peptidase II second Ig-like" evidence="13">
    <location>
        <begin position="811"/>
        <end position="996"/>
    </location>
</feature>
<feature type="active site" description="Charge relay system" evidence="10">
    <location>
        <position position="458"/>
    </location>
</feature>
<dbReference type="Pfam" id="PF21316">
    <property type="entry name" value="TPPII_GBD"/>
    <property type="match status" value="1"/>
</dbReference>
<dbReference type="PANTHER" id="PTHR43806:SF14">
    <property type="entry name" value="TRIPEPTIDYL-PEPTIDASE 2"/>
    <property type="match status" value="1"/>
</dbReference>
<sequence length="1310" mass="148218">MNCLSTDIDTHFPVAGCLPKQPTGALQLLTKYPQYDGRQITIAVIDTGIDPLASGLQQTTTGQEKIIDLRDSTGSGDVDISTIVKLISNNNSEDRSIQGLSGRKLKIPLNWKNPTGNFHIGIKSLKQLMPSSAFERLIKERREKMFDSEHRLALAEAQRRLDEYINKYSLPTEEQKLTREEFQSFVDALKEVEKKYNDPGPFLDCIVWNDGDKWIACIDTSEQGDLEKCKCLTNYVDSHEFATFSVIDMVTYSVQIHHENNILEIVVAGGSHGTHVGAICAAYFGESCEENGIAPGAQLLSINVGDHRLSTMETIPSLVRAIKYCIDYKVDIINMSYGEDCQIPNAGRVQDLCNEAVEKHGIIFVSSVGNNGPALSTNSAPGATCTNLIGVGGYVTPEMQLAEYALRESTGCTTPFTWSSRGPCTDGWLGVCISAPGAAITSVPKFILCQRQLMNGTSMSSPNAAGCIALLLSALKQENIEYSPPLIRRALMNTAQKLDDEFSVGAGLLQIHKALDYIRSLAKPSLISKIQLDIIGGQGRGIYLRELDQVQVSSGDIGLTIKPKYIPKKTDQTVTYEDQEIKINFACRLSLICDPPASYVQHGKFLDLAFSDRTFDIKIDPSHLQQDQAHFTELQAFDVNQINAGPLARFPITIIKPITVNPQTHSLEFNCQTFKTGQIRRHFLQVPSGSNIAAFKITNHSCDTSAKINLNFIQLEPGRSFHVTEFEKIIRLSPHSTFQCYFNVQDKRTLELCLARWWSSLAIVDTSYSIEFHSIIVSPSVSMHLRSSQSYERFILENRLYNTYEDINGLPIINWKYLVQTLRPNKDESKIQVLSKRDCLTEQRQIYQLILTYNLALLKASDIQIKCPYLHELLYDNEYEGALWMCFDANKQYLGAGDVKKNYSVKLEKGDFIIRMHIRHDQCDLLERLLKDNGGTGLALHIEHKVNGLPAPDFYHSLGALHTQKRKIQASSIKLQWGHQQPIYMTTVQEDKLPKVINSTTGAFLFGTMTFPMNEKMKKLEMNTIYQYFVEPCLSSSSSSSKKSSSSSANSTNKKQTNPIITTTDDGISNSQSQKDQQYQEALRDLKISWIPKLNDDQGKLYEELLCEQQDLNNHIPLHIARLQQLENQLKQQQPILTTEKKDEKLNEIIKFIQDKLLSLFNEDLILNFFGQKNSSSTDKDIQIIKSDMEKRRNWFIDIYVSLGVSLCELSTLNDDTLNYLTNIYKTLQKHIDINDGKLTNFLYKYNLAKKSYGRVWKLLLKQIEEKSASQHQEYDNKLLQLYQTMNMKYLITYQERLLIAKYPQAYVLF</sequence>
<evidence type="ECO:0000256" key="3">
    <source>
        <dbReference type="ARBA" id="ARBA00012462"/>
    </source>
</evidence>
<evidence type="ECO:0000313" key="19">
    <source>
        <dbReference type="EMBL" id="CAF3882832.1"/>
    </source>
</evidence>
<evidence type="ECO:0000256" key="1">
    <source>
        <dbReference type="ARBA" id="ARBA00001910"/>
    </source>
</evidence>
<dbReference type="InterPro" id="IPR048383">
    <property type="entry name" value="TPPII_Ig-like-1"/>
</dbReference>
<feature type="compositionally biased region" description="Polar residues" evidence="11">
    <location>
        <begin position="1049"/>
        <end position="1076"/>
    </location>
</feature>
<feature type="active site" description="Charge relay system" evidence="10">
    <location>
        <position position="272"/>
    </location>
</feature>
<dbReference type="PANTHER" id="PTHR43806">
    <property type="entry name" value="PEPTIDASE S8"/>
    <property type="match status" value="1"/>
</dbReference>
<dbReference type="Pfam" id="PF12583">
    <property type="entry name" value="TPPII_C"/>
    <property type="match status" value="1"/>
</dbReference>
<keyword evidence="8 10" id="KW-0720">Serine protease</keyword>
<dbReference type="Pfam" id="PF00082">
    <property type="entry name" value="Peptidase_S8"/>
    <property type="match status" value="1"/>
</dbReference>
<dbReference type="GO" id="GO:0004252">
    <property type="term" value="F:serine-type endopeptidase activity"/>
    <property type="evidence" value="ECO:0007669"/>
    <property type="project" value="UniProtKB-UniRule"/>
</dbReference>
<evidence type="ECO:0000256" key="2">
    <source>
        <dbReference type="ARBA" id="ARBA00011073"/>
    </source>
</evidence>
<evidence type="ECO:0000256" key="9">
    <source>
        <dbReference type="ARBA" id="ARBA00032232"/>
    </source>
</evidence>
<dbReference type="Gene3D" id="3.40.50.200">
    <property type="entry name" value="Peptidase S8/S53 domain"/>
    <property type="match status" value="2"/>
</dbReference>
<dbReference type="InterPro" id="IPR050131">
    <property type="entry name" value="Peptidase_S8_subtilisin-like"/>
</dbReference>
<dbReference type="InterPro" id="IPR036852">
    <property type="entry name" value="Peptidase_S8/S53_dom_sf"/>
</dbReference>
<comment type="caution">
    <text evidence="17">The sequence shown here is derived from an EMBL/GenBank/DDBJ whole genome shotgun (WGS) entry which is preliminary data.</text>
</comment>
<dbReference type="GO" id="GO:0005829">
    <property type="term" value="C:cytosol"/>
    <property type="evidence" value="ECO:0007669"/>
    <property type="project" value="TreeGrafter"/>
</dbReference>
<reference evidence="17" key="1">
    <citation type="submission" date="2021-02" db="EMBL/GenBank/DDBJ databases">
        <authorList>
            <person name="Nowell W R."/>
        </authorList>
    </citation>
    <scope>NUCLEOTIDE SEQUENCE</scope>
</reference>
<feature type="domain" description="Peptidase S8/S53" evidence="12">
    <location>
        <begin position="37"/>
        <end position="505"/>
    </location>
</feature>
<gene>
    <name evidence="17" type="ORF">CJN711_LOCUS1079</name>
    <name evidence="19" type="ORF">UXM345_LOCUS9568</name>
    <name evidence="18" type="ORF">XDN619_LOCUS2202</name>
</gene>
<organism evidence="17 20">
    <name type="scientific">Rotaria magnacalcarata</name>
    <dbReference type="NCBI Taxonomy" id="392030"/>
    <lineage>
        <taxon>Eukaryota</taxon>
        <taxon>Metazoa</taxon>
        <taxon>Spiralia</taxon>
        <taxon>Gnathifera</taxon>
        <taxon>Rotifera</taxon>
        <taxon>Eurotatoria</taxon>
        <taxon>Bdelloidea</taxon>
        <taxon>Philodinida</taxon>
        <taxon>Philodinidae</taxon>
        <taxon>Rotaria</taxon>
    </lineage>
</organism>
<comment type="catalytic activity">
    <reaction evidence="1">
        <text>Release of an N-terminal tripeptide from a polypeptide.</text>
        <dbReference type="EC" id="3.4.14.10"/>
    </reaction>
</comment>
<dbReference type="InterPro" id="IPR022232">
    <property type="entry name" value="TPPII_C_art"/>
</dbReference>
<feature type="compositionally biased region" description="Low complexity" evidence="11">
    <location>
        <begin position="1035"/>
        <end position="1048"/>
    </location>
</feature>
<accession>A0A814EXQ8</accession>
<dbReference type="PRINTS" id="PR00723">
    <property type="entry name" value="SUBTILISIN"/>
</dbReference>
<keyword evidence="6 10" id="KW-0645">Protease</keyword>
<evidence type="ECO:0000313" key="17">
    <source>
        <dbReference type="EMBL" id="CAF0975273.1"/>
    </source>
</evidence>
<evidence type="ECO:0000259" key="13">
    <source>
        <dbReference type="Pfam" id="PF12580"/>
    </source>
</evidence>
<dbReference type="Proteomes" id="UP000663855">
    <property type="component" value="Unassembled WGS sequence"/>
</dbReference>
<evidence type="ECO:0000256" key="4">
    <source>
        <dbReference type="ARBA" id="ARBA00020244"/>
    </source>
</evidence>
<evidence type="ECO:0000256" key="6">
    <source>
        <dbReference type="ARBA" id="ARBA00022670"/>
    </source>
</evidence>
<evidence type="ECO:0000313" key="20">
    <source>
        <dbReference type="Proteomes" id="UP000663855"/>
    </source>
</evidence>
<dbReference type="PROSITE" id="PS51892">
    <property type="entry name" value="SUBTILASE"/>
    <property type="match status" value="1"/>
</dbReference>
<dbReference type="GO" id="GO:0006508">
    <property type="term" value="P:proteolysis"/>
    <property type="evidence" value="ECO:0007669"/>
    <property type="project" value="UniProtKB-KW"/>
</dbReference>
<evidence type="ECO:0000256" key="11">
    <source>
        <dbReference type="SAM" id="MobiDB-lite"/>
    </source>
</evidence>
<dbReference type="InterPro" id="IPR046940">
    <property type="entry name" value="TPPII_Ig-like_sf"/>
</dbReference>
<keyword evidence="5" id="KW-0031">Aminopeptidase</keyword>
<dbReference type="GO" id="GO:0008240">
    <property type="term" value="F:tripeptidyl-peptidase activity"/>
    <property type="evidence" value="ECO:0007669"/>
    <property type="project" value="UniProtKB-EC"/>
</dbReference>
<dbReference type="InterPro" id="IPR022229">
    <property type="entry name" value="TPPII_Ig-like-2"/>
</dbReference>
<evidence type="ECO:0000256" key="10">
    <source>
        <dbReference type="PROSITE-ProRule" id="PRU01240"/>
    </source>
</evidence>
<evidence type="ECO:0000256" key="5">
    <source>
        <dbReference type="ARBA" id="ARBA00022438"/>
    </source>
</evidence>
<name>A0A814EXQ8_9BILA</name>
<proteinExistence type="inferred from homology"/>
<dbReference type="InterPro" id="IPR015500">
    <property type="entry name" value="Peptidase_S8_subtilisin-rel"/>
</dbReference>
<evidence type="ECO:0000259" key="12">
    <source>
        <dbReference type="Pfam" id="PF00082"/>
    </source>
</evidence>
<dbReference type="EMBL" id="CAJNRG010000104">
    <property type="protein sequence ID" value="CAF1977583.1"/>
    <property type="molecule type" value="Genomic_DNA"/>
</dbReference>
<evidence type="ECO:0000313" key="18">
    <source>
        <dbReference type="EMBL" id="CAF1977583.1"/>
    </source>
</evidence>
<evidence type="ECO:0000256" key="7">
    <source>
        <dbReference type="ARBA" id="ARBA00022801"/>
    </source>
</evidence>
<comment type="similarity">
    <text evidence="2 10">Belongs to the peptidase S8 family.</text>
</comment>
<evidence type="ECO:0000256" key="8">
    <source>
        <dbReference type="ARBA" id="ARBA00022825"/>
    </source>
</evidence>
<dbReference type="Pfam" id="PF21223">
    <property type="entry name" value="TPPII_Ig-like-1"/>
    <property type="match status" value="1"/>
</dbReference>
<dbReference type="Proteomes" id="UP000663887">
    <property type="component" value="Unassembled WGS sequence"/>
</dbReference>
<dbReference type="SUPFAM" id="SSF52743">
    <property type="entry name" value="Subtilisin-like"/>
    <property type="match status" value="1"/>
</dbReference>
<feature type="domain" description="Tripeptidyl-peptidase II galactose-binding" evidence="16">
    <location>
        <begin position="674"/>
        <end position="761"/>
    </location>
</feature>
<feature type="region of interest" description="Disordered" evidence="11">
    <location>
        <begin position="1035"/>
        <end position="1076"/>
    </location>
</feature>
<dbReference type="InterPro" id="IPR048384">
    <property type="entry name" value="TPPII_GBD"/>
</dbReference>
<evidence type="ECO:0000259" key="15">
    <source>
        <dbReference type="Pfam" id="PF21223"/>
    </source>
</evidence>
<dbReference type="Gene3D" id="1.25.40.710">
    <property type="match status" value="1"/>
</dbReference>
<feature type="active site" description="Charge relay system" evidence="10">
    <location>
        <position position="46"/>
    </location>
</feature>
<keyword evidence="7 10" id="KW-0378">Hydrolase</keyword>
<evidence type="ECO:0000259" key="14">
    <source>
        <dbReference type="Pfam" id="PF12583"/>
    </source>
</evidence>
<dbReference type="EMBL" id="CAJOBF010000879">
    <property type="protein sequence ID" value="CAF3882832.1"/>
    <property type="molecule type" value="Genomic_DNA"/>
</dbReference>
<dbReference type="PROSITE" id="PS00138">
    <property type="entry name" value="SUBTILASE_SER"/>
    <property type="match status" value="1"/>
</dbReference>
<dbReference type="Pfam" id="PF12580">
    <property type="entry name" value="TPPII"/>
    <property type="match status" value="1"/>
</dbReference>
<dbReference type="InterPro" id="IPR000209">
    <property type="entry name" value="Peptidase_S8/S53_dom"/>
</dbReference>
<dbReference type="EC" id="3.4.14.10" evidence="3"/>
<protein>
    <recommendedName>
        <fullName evidence="4">Tripeptidyl-peptidase 2</fullName>
        <ecNumber evidence="3">3.4.14.10</ecNumber>
    </recommendedName>
    <alternativeName>
        <fullName evidence="9">Tripeptidyl aminopeptidase</fullName>
    </alternativeName>
</protein>
<dbReference type="EMBL" id="CAJNOV010000075">
    <property type="protein sequence ID" value="CAF0975273.1"/>
    <property type="molecule type" value="Genomic_DNA"/>
</dbReference>